<protein>
    <submittedName>
        <fullName evidence="3">Uncharacterized protein LOC130494610</fullName>
    </submittedName>
</protein>
<sequence length="139" mass="15543">MDDWEEEQLAPLPAKVELKSNWDDEDVDENVDENDIKDSWEEDDDDGEPAPVKPATEKAPPKKAAAAKSVEKKGKAADVPKEAPKEEPLVPISEKLRLQRLVEEADYKLTAELFGTKGDETKLDVFIPRAVEVSEESAW</sequence>
<feature type="region of interest" description="Disordered" evidence="1">
    <location>
        <begin position="1"/>
        <end position="87"/>
    </location>
</feature>
<dbReference type="Proteomes" id="UP000504610">
    <property type="component" value="Unplaced"/>
</dbReference>
<dbReference type="GO" id="GO:0005852">
    <property type="term" value="C:eukaryotic translation initiation factor 3 complex"/>
    <property type="evidence" value="ECO:0007669"/>
    <property type="project" value="InterPro"/>
</dbReference>
<gene>
    <name evidence="3" type="primary">LOC130494610</name>
</gene>
<dbReference type="AlphaFoldDB" id="A0A6J0K9W6"/>
<dbReference type="GO" id="GO:0003743">
    <property type="term" value="F:translation initiation factor activity"/>
    <property type="evidence" value="ECO:0007669"/>
    <property type="project" value="InterPro"/>
</dbReference>
<dbReference type="Pfam" id="PF08597">
    <property type="entry name" value="eIF3_subunit"/>
    <property type="match status" value="1"/>
</dbReference>
<dbReference type="OrthoDB" id="20381at2759"/>
<evidence type="ECO:0000313" key="2">
    <source>
        <dbReference type="Proteomes" id="UP000504610"/>
    </source>
</evidence>
<evidence type="ECO:0000256" key="1">
    <source>
        <dbReference type="SAM" id="MobiDB-lite"/>
    </source>
</evidence>
<accession>A0A6J0K9W6</accession>
<name>A0A6J0K9W6_RAPSA</name>
<keyword evidence="2" id="KW-1185">Reference proteome</keyword>
<proteinExistence type="predicted"/>
<dbReference type="PANTHER" id="PTHR21681">
    <property type="entry name" value="EUKARYOTIC TRANSLATION INITIATION FACTOR 3 SUBUNIT J"/>
    <property type="match status" value="1"/>
</dbReference>
<dbReference type="InterPro" id="IPR013906">
    <property type="entry name" value="eIF3j"/>
</dbReference>
<reference evidence="3" key="1">
    <citation type="submission" date="2025-08" db="UniProtKB">
        <authorList>
            <consortium name="RefSeq"/>
        </authorList>
    </citation>
    <scope>IDENTIFICATION</scope>
    <source>
        <tissue evidence="3">Leaf</tissue>
    </source>
</reference>
<dbReference type="PANTHER" id="PTHR21681:SF2">
    <property type="entry name" value="EUKARYOTIC TRANSLATION INITIATION FACTOR 3 SUBUNIT J"/>
    <property type="match status" value="1"/>
</dbReference>
<feature type="compositionally biased region" description="Acidic residues" evidence="1">
    <location>
        <begin position="23"/>
        <end position="33"/>
    </location>
</feature>
<dbReference type="RefSeq" id="XP_018444772.1">
    <property type="nucleotide sequence ID" value="XM_018589270.2"/>
</dbReference>
<organism evidence="2 3">
    <name type="scientific">Raphanus sativus</name>
    <name type="common">Radish</name>
    <name type="synonym">Raphanus raphanistrum var. sativus</name>
    <dbReference type="NCBI Taxonomy" id="3726"/>
    <lineage>
        <taxon>Eukaryota</taxon>
        <taxon>Viridiplantae</taxon>
        <taxon>Streptophyta</taxon>
        <taxon>Embryophyta</taxon>
        <taxon>Tracheophyta</taxon>
        <taxon>Spermatophyta</taxon>
        <taxon>Magnoliopsida</taxon>
        <taxon>eudicotyledons</taxon>
        <taxon>Gunneridae</taxon>
        <taxon>Pentapetalae</taxon>
        <taxon>rosids</taxon>
        <taxon>malvids</taxon>
        <taxon>Brassicales</taxon>
        <taxon>Brassicaceae</taxon>
        <taxon>Brassiceae</taxon>
        <taxon>Raphanus</taxon>
    </lineage>
</organism>
<dbReference type="GeneID" id="130494610"/>
<evidence type="ECO:0000313" key="3">
    <source>
        <dbReference type="RefSeq" id="XP_018444772.1"/>
    </source>
</evidence>
<dbReference type="KEGG" id="rsz:130494610"/>
<feature type="compositionally biased region" description="Basic and acidic residues" evidence="1">
    <location>
        <begin position="69"/>
        <end position="87"/>
    </location>
</feature>